<feature type="domain" description="EF-1-gamma C-terminal" evidence="5">
    <location>
        <begin position="282"/>
        <end position="441"/>
    </location>
</feature>
<dbReference type="EMBL" id="JARQWQ010000011">
    <property type="protein sequence ID" value="KAK2568638.1"/>
    <property type="molecule type" value="Genomic_DNA"/>
</dbReference>
<dbReference type="GO" id="GO:0005737">
    <property type="term" value="C:cytoplasm"/>
    <property type="evidence" value="ECO:0007669"/>
    <property type="project" value="TreeGrafter"/>
</dbReference>
<dbReference type="CDD" id="cd03044">
    <property type="entry name" value="GST_N_EF1Bgamma"/>
    <property type="match status" value="1"/>
</dbReference>
<gene>
    <name evidence="7" type="ORF">P5673_006586</name>
</gene>
<evidence type="ECO:0000256" key="2">
    <source>
        <dbReference type="ARBA" id="ARBA00022917"/>
    </source>
</evidence>
<evidence type="ECO:0000313" key="7">
    <source>
        <dbReference type="EMBL" id="KAK2568638.1"/>
    </source>
</evidence>
<comment type="caution">
    <text evidence="7">The sequence shown here is derived from an EMBL/GenBank/DDBJ whole genome shotgun (WGS) entry which is preliminary data.</text>
</comment>
<proteinExistence type="predicted"/>
<feature type="region of interest" description="Disordered" evidence="4">
    <location>
        <begin position="235"/>
        <end position="292"/>
    </location>
</feature>
<dbReference type="InterPro" id="IPR001662">
    <property type="entry name" value="EF1B_G_C"/>
</dbReference>
<dbReference type="SUPFAM" id="SSF47616">
    <property type="entry name" value="GST C-terminal domain-like"/>
    <property type="match status" value="1"/>
</dbReference>
<feature type="domain" description="GST C-terminal" evidence="6">
    <location>
        <begin position="105"/>
        <end position="227"/>
    </location>
</feature>
<reference evidence="7" key="1">
    <citation type="journal article" date="2023" name="G3 (Bethesda)">
        <title>Whole genome assembly and annotation of the endangered Caribbean coral Acropora cervicornis.</title>
        <authorList>
            <person name="Selwyn J.D."/>
            <person name="Vollmer S.V."/>
        </authorList>
    </citation>
    <scope>NUCLEOTIDE SEQUENCE</scope>
    <source>
        <strain evidence="7">K2</strain>
    </source>
</reference>
<keyword evidence="1 3" id="KW-0251">Elongation factor</keyword>
<feature type="compositionally biased region" description="Basic and acidic residues" evidence="4">
    <location>
        <begin position="235"/>
        <end position="256"/>
    </location>
</feature>
<dbReference type="PROSITE" id="PS50040">
    <property type="entry name" value="EF1G_C"/>
    <property type="match status" value="1"/>
</dbReference>
<evidence type="ECO:0000256" key="3">
    <source>
        <dbReference type="PROSITE-ProRule" id="PRU00519"/>
    </source>
</evidence>
<dbReference type="PANTHER" id="PTHR43986:SF1">
    <property type="entry name" value="ELONGATION FACTOR 1-GAMMA"/>
    <property type="match status" value="1"/>
</dbReference>
<dbReference type="PANTHER" id="PTHR43986">
    <property type="entry name" value="ELONGATION FACTOR 1-GAMMA"/>
    <property type="match status" value="1"/>
</dbReference>
<dbReference type="Pfam" id="PF00043">
    <property type="entry name" value="GST_C"/>
    <property type="match status" value="1"/>
</dbReference>
<sequence length="441" mass="50464">MSFRCHLDKVGRHIGTKGAARRGCEAVVLRNLPQSPTDFLLHLKTAMAAGNLYTYPDNFRAYKILVAAEYSGAQISLPPFKFGETNQTAEFLKKFPLGKSNAIAYYVSNDQLRGKTAVDMALIQQYVNFADQELLPAATEKAMEDVKKCLTVLNNVLLTKTFLVGERVTLADISVGCNLLMLYKQVMEPSFRAPFTNVNRWFMTVVNQPEFKKVLGEVKLCETMAKFDGKKYAELHPKEDKKGKEKEKTPKDEKPKQQKPKKGKLPEPEEEEEDDLPKEPKSKDPYAGLPKSSFDMDAFKRTYSNQDTEKVAIPYFWEHFNKEDYSIWLAEYMYNDELTLIFMTCNLVGGMFQRLEKLRKTAFASIGIFGKDYDASISGIWIFRTQDLAFSLNEDWAIDSPSYKFTKLDADNPDHKKIVNEYLLWEGDFGGKQFNQGKIFK</sequence>
<dbReference type="AlphaFoldDB" id="A0AAD9VBQ2"/>
<dbReference type="CDD" id="cd03181">
    <property type="entry name" value="GST_C_EF1Bgamma_like"/>
    <property type="match status" value="1"/>
</dbReference>
<dbReference type="InterPro" id="IPR010987">
    <property type="entry name" value="Glutathione-S-Trfase_C-like"/>
</dbReference>
<evidence type="ECO:0000259" key="5">
    <source>
        <dbReference type="PROSITE" id="PS50040"/>
    </source>
</evidence>
<dbReference type="FunFam" id="3.30.70.1010:FF:000001">
    <property type="entry name" value="Elongation factor 1-gamma 1"/>
    <property type="match status" value="1"/>
</dbReference>
<reference evidence="7" key="2">
    <citation type="journal article" date="2023" name="Science">
        <title>Genomic signatures of disease resistance in endangered staghorn corals.</title>
        <authorList>
            <person name="Vollmer S.V."/>
            <person name="Selwyn J.D."/>
            <person name="Despard B.A."/>
            <person name="Roesel C.L."/>
        </authorList>
    </citation>
    <scope>NUCLEOTIDE SEQUENCE</scope>
    <source>
        <tissue evidence="7">Whole Organism</tissue>
    </source>
</reference>
<dbReference type="Gene3D" id="3.30.70.1010">
    <property type="entry name" value="Translation elongation factor EF1B, gamma chain, conserved domain"/>
    <property type="match status" value="1"/>
</dbReference>
<dbReference type="PROSITE" id="PS50405">
    <property type="entry name" value="GST_CTER"/>
    <property type="match status" value="1"/>
</dbReference>
<evidence type="ECO:0000256" key="4">
    <source>
        <dbReference type="SAM" id="MobiDB-lite"/>
    </source>
</evidence>
<dbReference type="Gene3D" id="3.40.30.10">
    <property type="entry name" value="Glutaredoxin"/>
    <property type="match status" value="1"/>
</dbReference>
<dbReference type="InterPro" id="IPR050802">
    <property type="entry name" value="EF-GSTs"/>
</dbReference>
<dbReference type="FunFam" id="1.20.1050.10:FF:000006">
    <property type="entry name" value="Elongation factor 1 gamma"/>
    <property type="match status" value="1"/>
</dbReference>
<dbReference type="SMART" id="SM01183">
    <property type="entry name" value="EF1G"/>
    <property type="match status" value="1"/>
</dbReference>
<dbReference type="GO" id="GO:0005634">
    <property type="term" value="C:nucleus"/>
    <property type="evidence" value="ECO:0007669"/>
    <property type="project" value="TreeGrafter"/>
</dbReference>
<dbReference type="SUPFAM" id="SSF89942">
    <property type="entry name" value="eEF1-gamma domain"/>
    <property type="match status" value="1"/>
</dbReference>
<dbReference type="GO" id="GO:0003746">
    <property type="term" value="F:translation elongation factor activity"/>
    <property type="evidence" value="ECO:0007669"/>
    <property type="project" value="UniProtKB-UniRule"/>
</dbReference>
<evidence type="ECO:0000313" key="8">
    <source>
        <dbReference type="Proteomes" id="UP001249851"/>
    </source>
</evidence>
<evidence type="ECO:0000259" key="6">
    <source>
        <dbReference type="PROSITE" id="PS50405"/>
    </source>
</evidence>
<organism evidence="7 8">
    <name type="scientific">Acropora cervicornis</name>
    <name type="common">Staghorn coral</name>
    <dbReference type="NCBI Taxonomy" id="6130"/>
    <lineage>
        <taxon>Eukaryota</taxon>
        <taxon>Metazoa</taxon>
        <taxon>Cnidaria</taxon>
        <taxon>Anthozoa</taxon>
        <taxon>Hexacorallia</taxon>
        <taxon>Scleractinia</taxon>
        <taxon>Astrocoeniina</taxon>
        <taxon>Acroporidae</taxon>
        <taxon>Acropora</taxon>
    </lineage>
</organism>
<dbReference type="InterPro" id="IPR036282">
    <property type="entry name" value="Glutathione-S-Trfase_C_sf"/>
</dbReference>
<dbReference type="Pfam" id="PF00647">
    <property type="entry name" value="EF1G"/>
    <property type="match status" value="1"/>
</dbReference>
<name>A0AAD9VBQ2_ACRCE</name>
<dbReference type="Gene3D" id="1.20.1050.10">
    <property type="match status" value="1"/>
</dbReference>
<dbReference type="InterPro" id="IPR036433">
    <property type="entry name" value="EF1B_G_C_sf"/>
</dbReference>
<dbReference type="Proteomes" id="UP001249851">
    <property type="component" value="Unassembled WGS sequence"/>
</dbReference>
<dbReference type="InterPro" id="IPR004046">
    <property type="entry name" value="GST_C"/>
</dbReference>
<protein>
    <submittedName>
        <fullName evidence="7">Elongation factor 1-gamma</fullName>
    </submittedName>
</protein>
<evidence type="ECO:0000256" key="1">
    <source>
        <dbReference type="ARBA" id="ARBA00022768"/>
    </source>
</evidence>
<accession>A0AAD9VBQ2</accession>
<keyword evidence="2 3" id="KW-0648">Protein biosynthesis</keyword>
<keyword evidence="8" id="KW-1185">Reference proteome</keyword>